<organism evidence="2 3">
    <name type="scientific">Mycolicibacterium arenosum</name>
    <dbReference type="NCBI Taxonomy" id="2952157"/>
    <lineage>
        <taxon>Bacteria</taxon>
        <taxon>Bacillati</taxon>
        <taxon>Actinomycetota</taxon>
        <taxon>Actinomycetes</taxon>
        <taxon>Mycobacteriales</taxon>
        <taxon>Mycobacteriaceae</taxon>
        <taxon>Mycolicibacterium</taxon>
    </lineage>
</organism>
<keyword evidence="3" id="KW-1185">Reference proteome</keyword>
<evidence type="ECO:0000313" key="2">
    <source>
        <dbReference type="EMBL" id="MCP9272335.1"/>
    </source>
</evidence>
<protein>
    <recommendedName>
        <fullName evidence="4">Secreted protein</fullName>
    </recommendedName>
</protein>
<evidence type="ECO:0000256" key="1">
    <source>
        <dbReference type="SAM" id="SignalP"/>
    </source>
</evidence>
<sequence length="137" mass="14114">MFARSLVVGALCAVSVVGAPTAAAEPSVPDGPYSIRYADGETGNWVFVPCGPDCTAASAPGDPFVTDWRFQLADGRWNYSGPNVLNCPAGDTAPIAVVYGFDAATLTGQAQATLATDNCGAPLGKTMVRPFQLTRTA</sequence>
<reference evidence="2 3" key="1">
    <citation type="submission" date="2022-06" db="EMBL/GenBank/DDBJ databases">
        <title>Mycolicibacterium sp. CAU 1645 isolated from seawater.</title>
        <authorList>
            <person name="Kim W."/>
        </authorList>
    </citation>
    <scope>NUCLEOTIDE SEQUENCE [LARGE SCALE GENOMIC DNA]</scope>
    <source>
        <strain evidence="2 3">CAU 1645</strain>
    </source>
</reference>
<accession>A0ABT1LZJ7</accession>
<gene>
    <name evidence="2" type="ORF">NM203_09065</name>
</gene>
<proteinExistence type="predicted"/>
<feature type="signal peptide" evidence="1">
    <location>
        <begin position="1"/>
        <end position="24"/>
    </location>
</feature>
<dbReference type="EMBL" id="JANDBD010000003">
    <property type="protein sequence ID" value="MCP9272335.1"/>
    <property type="molecule type" value="Genomic_DNA"/>
</dbReference>
<dbReference type="Proteomes" id="UP001651690">
    <property type="component" value="Unassembled WGS sequence"/>
</dbReference>
<comment type="caution">
    <text evidence="2">The sequence shown here is derived from an EMBL/GenBank/DDBJ whole genome shotgun (WGS) entry which is preliminary data.</text>
</comment>
<keyword evidence="1" id="KW-0732">Signal</keyword>
<feature type="chain" id="PRO_5045720508" description="Secreted protein" evidence="1">
    <location>
        <begin position="25"/>
        <end position="137"/>
    </location>
</feature>
<name>A0ABT1LZJ7_9MYCO</name>
<evidence type="ECO:0008006" key="4">
    <source>
        <dbReference type="Google" id="ProtNLM"/>
    </source>
</evidence>
<evidence type="ECO:0000313" key="3">
    <source>
        <dbReference type="Proteomes" id="UP001651690"/>
    </source>
</evidence>
<dbReference type="RefSeq" id="WP_255059521.1">
    <property type="nucleotide sequence ID" value="NZ_JANDBD010000003.1"/>
</dbReference>